<reference evidence="1 2" key="1">
    <citation type="submission" date="2019-02" db="EMBL/GenBank/DDBJ databases">
        <authorList>
            <person name="Lehtovirta-Morley E L."/>
        </authorList>
    </citation>
    <scope>NUCLEOTIDE SEQUENCE [LARGE SCALE GENOMIC DNA]</scope>
    <source>
        <strain evidence="1">NFRAN1</strain>
    </source>
</reference>
<dbReference type="EMBL" id="LR216287">
    <property type="protein sequence ID" value="VFJ13249.1"/>
    <property type="molecule type" value="Genomic_DNA"/>
</dbReference>
<evidence type="ECO:0000313" key="1">
    <source>
        <dbReference type="EMBL" id="VFJ13249.1"/>
    </source>
</evidence>
<name>A0A484I6A1_9ARCH</name>
<dbReference type="AlphaFoldDB" id="A0A484I6A1"/>
<proteinExistence type="predicted"/>
<protein>
    <submittedName>
        <fullName evidence="1">Uncharacterized protein</fullName>
    </submittedName>
</protein>
<dbReference type="KEGG" id="nfn:NFRAN_0927"/>
<organism evidence="1 2">
    <name type="scientific">Candidatus Nitrosocosmicus franklandianus</name>
    <dbReference type="NCBI Taxonomy" id="1798806"/>
    <lineage>
        <taxon>Archaea</taxon>
        <taxon>Nitrososphaerota</taxon>
        <taxon>Nitrososphaeria</taxon>
        <taxon>Nitrososphaerales</taxon>
        <taxon>Nitrososphaeraceae</taxon>
        <taxon>Candidatus Nitrosocosmicus</taxon>
    </lineage>
</organism>
<accession>A0A484I6A1</accession>
<keyword evidence="2" id="KW-1185">Reference proteome</keyword>
<evidence type="ECO:0000313" key="2">
    <source>
        <dbReference type="Proteomes" id="UP000294299"/>
    </source>
</evidence>
<sequence>MIPYNYELCEEANDGCGIEIVPTHDKTIPMICAGFDNLLML</sequence>
<dbReference type="Proteomes" id="UP000294299">
    <property type="component" value="Chromosome NFRAN"/>
</dbReference>
<gene>
    <name evidence="1" type="ORF">NFRAN_0927</name>
</gene>